<dbReference type="InterPro" id="IPR001845">
    <property type="entry name" value="HTH_ArsR_DNA-bd_dom"/>
</dbReference>
<evidence type="ECO:0000313" key="3">
    <source>
        <dbReference type="Proteomes" id="UP000021053"/>
    </source>
</evidence>
<name>A0A010YLJ8_9ACTN</name>
<dbReference type="Gene3D" id="1.10.10.10">
    <property type="entry name" value="Winged helix-like DNA-binding domain superfamily/Winged helix DNA-binding domain"/>
    <property type="match status" value="1"/>
</dbReference>
<organism evidence="2 3">
    <name type="scientific">Cryptosporangium arvum DSM 44712</name>
    <dbReference type="NCBI Taxonomy" id="927661"/>
    <lineage>
        <taxon>Bacteria</taxon>
        <taxon>Bacillati</taxon>
        <taxon>Actinomycetota</taxon>
        <taxon>Actinomycetes</taxon>
        <taxon>Cryptosporangiales</taxon>
        <taxon>Cryptosporangiaceae</taxon>
        <taxon>Cryptosporangium</taxon>
    </lineage>
</organism>
<dbReference type="PRINTS" id="PR00778">
    <property type="entry name" value="HTHARSR"/>
</dbReference>
<dbReference type="NCBIfam" id="NF033788">
    <property type="entry name" value="HTH_metalloreg"/>
    <property type="match status" value="1"/>
</dbReference>
<reference evidence="2 3" key="1">
    <citation type="submission" date="2013-07" db="EMBL/GenBank/DDBJ databases">
        <authorList>
            <consortium name="DOE Joint Genome Institute"/>
            <person name="Eisen J."/>
            <person name="Huntemann M."/>
            <person name="Han J."/>
            <person name="Chen A."/>
            <person name="Kyrpides N."/>
            <person name="Mavromatis K."/>
            <person name="Markowitz V."/>
            <person name="Palaniappan K."/>
            <person name="Ivanova N."/>
            <person name="Schaumberg A."/>
            <person name="Pati A."/>
            <person name="Liolios K."/>
            <person name="Nordberg H.P."/>
            <person name="Cantor M.N."/>
            <person name="Hua S.X."/>
            <person name="Woyke T."/>
        </authorList>
    </citation>
    <scope>NUCLEOTIDE SEQUENCE [LARGE SCALE GENOMIC DNA]</scope>
    <source>
        <strain evidence="2 3">DSM 44712</strain>
    </source>
</reference>
<dbReference type="PROSITE" id="PS50987">
    <property type="entry name" value="HTH_ARSR_2"/>
    <property type="match status" value="1"/>
</dbReference>
<dbReference type="GO" id="GO:0003700">
    <property type="term" value="F:DNA-binding transcription factor activity"/>
    <property type="evidence" value="ECO:0007669"/>
    <property type="project" value="InterPro"/>
</dbReference>
<dbReference type="InterPro" id="IPR036388">
    <property type="entry name" value="WH-like_DNA-bd_sf"/>
</dbReference>
<evidence type="ECO:0000259" key="1">
    <source>
        <dbReference type="PROSITE" id="PS50987"/>
    </source>
</evidence>
<proteinExistence type="predicted"/>
<dbReference type="PANTHER" id="PTHR38600">
    <property type="entry name" value="TRANSCRIPTIONAL REGULATORY PROTEIN"/>
    <property type="match status" value="1"/>
</dbReference>
<dbReference type="SMART" id="SM00418">
    <property type="entry name" value="HTH_ARSR"/>
    <property type="match status" value="1"/>
</dbReference>
<gene>
    <name evidence="2" type="ORF">CryarDRAFT_2196</name>
</gene>
<dbReference type="PANTHER" id="PTHR38600:SF2">
    <property type="entry name" value="SLL0088 PROTEIN"/>
    <property type="match status" value="1"/>
</dbReference>
<evidence type="ECO:0000313" key="2">
    <source>
        <dbReference type="EMBL" id="EXG81100.1"/>
    </source>
</evidence>
<dbReference type="Pfam" id="PF12840">
    <property type="entry name" value="HTH_20"/>
    <property type="match status" value="1"/>
</dbReference>
<feature type="domain" description="HTH arsR-type" evidence="1">
    <location>
        <begin position="1"/>
        <end position="94"/>
    </location>
</feature>
<dbReference type="CDD" id="cd00090">
    <property type="entry name" value="HTH_ARSR"/>
    <property type="match status" value="1"/>
</dbReference>
<dbReference type="Proteomes" id="UP000021053">
    <property type="component" value="Unassembled WGS sequence"/>
</dbReference>
<dbReference type="InterPro" id="IPR011991">
    <property type="entry name" value="ArsR-like_HTH"/>
</dbReference>
<sequence length="107" mass="12356">MVVDKGDADRIFAALADATRRDIVTRVLTREASVSALARQYEMSFAAVQKHVAVLERAGLVTKRRSGREQLVRGDIETIRRARELLRRYEEIWRGRVDRMNELLEDS</sequence>
<dbReference type="PATRIC" id="fig|927661.3.peg.2163"/>
<comment type="caution">
    <text evidence="2">The sequence shown here is derived from an EMBL/GenBank/DDBJ whole genome shotgun (WGS) entry which is preliminary data.</text>
</comment>
<dbReference type="AlphaFoldDB" id="A0A010YLJ8"/>
<dbReference type="RefSeq" id="WP_035850278.1">
    <property type="nucleotide sequence ID" value="NZ_KK073874.1"/>
</dbReference>
<accession>A0A010YLJ8</accession>
<dbReference type="HOGENOM" id="CLU_097806_0_2_11"/>
<keyword evidence="3" id="KW-1185">Reference proteome</keyword>
<dbReference type="SUPFAM" id="SSF46785">
    <property type="entry name" value="Winged helix' DNA-binding domain"/>
    <property type="match status" value="1"/>
</dbReference>
<dbReference type="InterPro" id="IPR036390">
    <property type="entry name" value="WH_DNA-bd_sf"/>
</dbReference>
<dbReference type="EMBL" id="JFBT01000001">
    <property type="protein sequence ID" value="EXG81100.1"/>
    <property type="molecule type" value="Genomic_DNA"/>
</dbReference>
<protein>
    <submittedName>
        <fullName evidence="2">Putative transcriptional regulator</fullName>
    </submittedName>
</protein>